<dbReference type="EMBL" id="CAJVPJ010000994">
    <property type="protein sequence ID" value="CAG8569797.1"/>
    <property type="molecule type" value="Genomic_DNA"/>
</dbReference>
<protein>
    <submittedName>
        <fullName evidence="1">9340_t:CDS:1</fullName>
    </submittedName>
</protein>
<keyword evidence="2" id="KW-1185">Reference proteome</keyword>
<evidence type="ECO:0000313" key="1">
    <source>
        <dbReference type="EMBL" id="CAG8569797.1"/>
    </source>
</evidence>
<accession>A0A9N9BN21</accession>
<sequence>MAMLMDLLELYQISFEKILAEEAIVRSDHENGKTAYLACQYIFTSGGLLSVVKTFFKNITPRSNISYVIDLMDNTTYSPPMETESLESPFYRATFCRIPFFNVQEMDKIFDLYNDKVDPDPVPLDIKLNIIHESCGHPASFMILLKIYNDIRPATLLDWKVAIKQNLIEFTNGTHKKSRHI</sequence>
<dbReference type="AlphaFoldDB" id="A0A9N9BN21"/>
<proteinExistence type="predicted"/>
<gene>
    <name evidence="1" type="ORF">POCULU_LOCUS5935</name>
</gene>
<dbReference type="OrthoDB" id="2319592at2759"/>
<reference evidence="1" key="1">
    <citation type="submission" date="2021-06" db="EMBL/GenBank/DDBJ databases">
        <authorList>
            <person name="Kallberg Y."/>
            <person name="Tangrot J."/>
            <person name="Rosling A."/>
        </authorList>
    </citation>
    <scope>NUCLEOTIDE SEQUENCE</scope>
    <source>
        <strain evidence="1">IA702</strain>
    </source>
</reference>
<comment type="caution">
    <text evidence="1">The sequence shown here is derived from an EMBL/GenBank/DDBJ whole genome shotgun (WGS) entry which is preliminary data.</text>
</comment>
<organism evidence="1 2">
    <name type="scientific">Paraglomus occultum</name>
    <dbReference type="NCBI Taxonomy" id="144539"/>
    <lineage>
        <taxon>Eukaryota</taxon>
        <taxon>Fungi</taxon>
        <taxon>Fungi incertae sedis</taxon>
        <taxon>Mucoromycota</taxon>
        <taxon>Glomeromycotina</taxon>
        <taxon>Glomeromycetes</taxon>
        <taxon>Paraglomerales</taxon>
        <taxon>Paraglomeraceae</taxon>
        <taxon>Paraglomus</taxon>
    </lineage>
</organism>
<name>A0A9N9BN21_9GLOM</name>
<evidence type="ECO:0000313" key="2">
    <source>
        <dbReference type="Proteomes" id="UP000789572"/>
    </source>
</evidence>
<dbReference type="Proteomes" id="UP000789572">
    <property type="component" value="Unassembled WGS sequence"/>
</dbReference>